<comment type="caution">
    <text evidence="3">The sequence shown here is derived from an EMBL/GenBank/DDBJ whole genome shotgun (WGS) entry which is preliminary data.</text>
</comment>
<keyword evidence="2" id="KW-0472">Membrane</keyword>
<gene>
    <name evidence="3" type="ORF">Pen02_05720</name>
</gene>
<dbReference type="Proteomes" id="UP000646749">
    <property type="component" value="Unassembled WGS sequence"/>
</dbReference>
<name>A0ABQ4DU95_9ACTN</name>
<feature type="compositionally biased region" description="Basic and acidic residues" evidence="1">
    <location>
        <begin position="144"/>
        <end position="154"/>
    </location>
</feature>
<accession>A0ABQ4DU95</accession>
<evidence type="ECO:0008006" key="5">
    <source>
        <dbReference type="Google" id="ProtNLM"/>
    </source>
</evidence>
<reference evidence="3 4" key="1">
    <citation type="submission" date="2021-01" db="EMBL/GenBank/DDBJ databases">
        <title>Whole genome shotgun sequence of Plantactinospora endophytica NBRC 110450.</title>
        <authorList>
            <person name="Komaki H."/>
            <person name="Tamura T."/>
        </authorList>
    </citation>
    <scope>NUCLEOTIDE SEQUENCE [LARGE SCALE GENOMIC DNA]</scope>
    <source>
        <strain evidence="3 4">NBRC 110450</strain>
    </source>
</reference>
<evidence type="ECO:0000313" key="3">
    <source>
        <dbReference type="EMBL" id="GIG85636.1"/>
    </source>
</evidence>
<protein>
    <recommendedName>
        <fullName evidence="5">DUF4383 domain-containing protein</fullName>
    </recommendedName>
</protein>
<feature type="transmembrane region" description="Helical" evidence="2">
    <location>
        <begin position="60"/>
        <end position="81"/>
    </location>
</feature>
<keyword evidence="4" id="KW-1185">Reference proteome</keyword>
<dbReference type="EMBL" id="BONW01000001">
    <property type="protein sequence ID" value="GIG85636.1"/>
    <property type="molecule type" value="Genomic_DNA"/>
</dbReference>
<dbReference type="Pfam" id="PF14325">
    <property type="entry name" value="DUF4383"/>
    <property type="match status" value="1"/>
</dbReference>
<evidence type="ECO:0000256" key="2">
    <source>
        <dbReference type="SAM" id="Phobius"/>
    </source>
</evidence>
<feature type="transmembrane region" description="Helical" evidence="2">
    <location>
        <begin position="88"/>
        <end position="108"/>
    </location>
</feature>
<evidence type="ECO:0000313" key="4">
    <source>
        <dbReference type="Proteomes" id="UP000646749"/>
    </source>
</evidence>
<proteinExistence type="predicted"/>
<evidence type="ECO:0000256" key="1">
    <source>
        <dbReference type="SAM" id="MobiDB-lite"/>
    </source>
</evidence>
<keyword evidence="2" id="KW-0812">Transmembrane</keyword>
<feature type="transmembrane region" description="Helical" evidence="2">
    <location>
        <begin position="114"/>
        <end position="138"/>
    </location>
</feature>
<keyword evidence="2" id="KW-1133">Transmembrane helix</keyword>
<feature type="region of interest" description="Disordered" evidence="1">
    <location>
        <begin position="144"/>
        <end position="163"/>
    </location>
</feature>
<sequence>MAEEGVMAHIPINHPARPVYRVLAGLIGLYIVVFGVFGLVETAGDDFFSRGSHWVLGLRTNMAFALVSVIFGLVVLFGAVHRGNLGHLMNLTAGVVFLVVGLAMLTVLQTEANILNFSVSTVIVSMLFGLVLLATGLYDKVGPPEHAETEREMRSSSSARPGR</sequence>
<feature type="transmembrane region" description="Helical" evidence="2">
    <location>
        <begin position="20"/>
        <end position="40"/>
    </location>
</feature>
<organism evidence="3 4">
    <name type="scientific">Plantactinospora endophytica</name>
    <dbReference type="NCBI Taxonomy" id="673535"/>
    <lineage>
        <taxon>Bacteria</taxon>
        <taxon>Bacillati</taxon>
        <taxon>Actinomycetota</taxon>
        <taxon>Actinomycetes</taxon>
        <taxon>Micromonosporales</taxon>
        <taxon>Micromonosporaceae</taxon>
        <taxon>Plantactinospora</taxon>
    </lineage>
</organism>